<protein>
    <submittedName>
        <fullName evidence="1">Uncharacterized protein</fullName>
    </submittedName>
</protein>
<comment type="caution">
    <text evidence="1">The sequence shown here is derived from an EMBL/GenBank/DDBJ whole genome shotgun (WGS) entry which is preliminary data.</text>
</comment>
<name>A0A8J2Q0H3_9HEXA</name>
<sequence>MVGNLIKAKIGTDRQISRRKENTPDKCTYGSSAEVHRTPFQSSFFILPVITFHNESGTLASVNGERSRKCPLFRKFSQQKLLLFQGGSPTQACEEVLMHPHGRGHGGPRMEACSKPNYLMEILPGVAMS</sequence>
<gene>
    <name evidence="1" type="ORF">AFUS01_LOCUS44914</name>
</gene>
<dbReference type="AlphaFoldDB" id="A0A8J2Q0H3"/>
<accession>A0A8J2Q0H3</accession>
<reference evidence="1" key="1">
    <citation type="submission" date="2021-06" db="EMBL/GenBank/DDBJ databases">
        <authorList>
            <person name="Hodson N. C."/>
            <person name="Mongue J. A."/>
            <person name="Jaron S. K."/>
        </authorList>
    </citation>
    <scope>NUCLEOTIDE SEQUENCE</scope>
</reference>
<keyword evidence="2" id="KW-1185">Reference proteome</keyword>
<organism evidence="1 2">
    <name type="scientific">Allacma fusca</name>
    <dbReference type="NCBI Taxonomy" id="39272"/>
    <lineage>
        <taxon>Eukaryota</taxon>
        <taxon>Metazoa</taxon>
        <taxon>Ecdysozoa</taxon>
        <taxon>Arthropoda</taxon>
        <taxon>Hexapoda</taxon>
        <taxon>Collembola</taxon>
        <taxon>Symphypleona</taxon>
        <taxon>Sminthuridae</taxon>
        <taxon>Allacma</taxon>
    </lineage>
</organism>
<evidence type="ECO:0000313" key="1">
    <source>
        <dbReference type="EMBL" id="CAG7835557.1"/>
    </source>
</evidence>
<proteinExistence type="predicted"/>
<dbReference type="EMBL" id="CAJVCH010570667">
    <property type="protein sequence ID" value="CAG7835557.1"/>
    <property type="molecule type" value="Genomic_DNA"/>
</dbReference>
<evidence type="ECO:0000313" key="2">
    <source>
        <dbReference type="Proteomes" id="UP000708208"/>
    </source>
</evidence>
<dbReference type="Proteomes" id="UP000708208">
    <property type="component" value="Unassembled WGS sequence"/>
</dbReference>